<protein>
    <submittedName>
        <fullName evidence="1">Uncharacterized protein</fullName>
    </submittedName>
</protein>
<organism evidence="1 2">
    <name type="scientific">Salmonella enterica subsp. enterica serovar Wandsworth str. A4-580</name>
    <dbReference type="NCBI Taxonomy" id="913086"/>
    <lineage>
        <taxon>Bacteria</taxon>
        <taxon>Pseudomonadati</taxon>
        <taxon>Pseudomonadota</taxon>
        <taxon>Gammaproteobacteria</taxon>
        <taxon>Enterobacterales</taxon>
        <taxon>Enterobacteriaceae</taxon>
        <taxon>Salmonella</taxon>
    </lineage>
</organism>
<dbReference type="EMBL" id="AFCX01000863">
    <property type="protein sequence ID" value="EHD03175.1"/>
    <property type="molecule type" value="Genomic_DNA"/>
</dbReference>
<dbReference type="AlphaFoldDB" id="G5SBN2"/>
<evidence type="ECO:0000313" key="1">
    <source>
        <dbReference type="EMBL" id="EHD03175.1"/>
    </source>
</evidence>
<comment type="caution">
    <text evidence="1">The sequence shown here is derived from an EMBL/GenBank/DDBJ whole genome shotgun (WGS) entry which is preliminary data.</text>
</comment>
<feature type="non-terminal residue" evidence="1">
    <location>
        <position position="1"/>
    </location>
</feature>
<accession>G5SBN2</accession>
<evidence type="ECO:0000313" key="2">
    <source>
        <dbReference type="Proteomes" id="UP000003536"/>
    </source>
</evidence>
<gene>
    <name evidence="1" type="ORF">LTSEWAN_2575</name>
</gene>
<reference evidence="1 2" key="1">
    <citation type="journal article" date="2011" name="BMC Genomics">
        <title>Genome sequencing reveals diversification of virulence factor content and possible host adaptation in distinct subpopulations of Salmonella enterica.</title>
        <authorList>
            <person name="den Bakker H.C."/>
            <person name="Moreno Switt A.I."/>
            <person name="Govoni G."/>
            <person name="Cummings C.A."/>
            <person name="Ranieri M.L."/>
            <person name="Degoricija L."/>
            <person name="Hoelzer K."/>
            <person name="Rodriguez-Rivera L.D."/>
            <person name="Brown S."/>
            <person name="Bolchacova E."/>
            <person name="Furtado M.R."/>
            <person name="Wiedmann M."/>
        </authorList>
    </citation>
    <scope>NUCLEOTIDE SEQUENCE [LARGE SCALE GENOMIC DNA]</scope>
    <source>
        <strain evidence="1 2">A4-580</strain>
    </source>
</reference>
<name>G5SBN2_SALET</name>
<sequence length="36" mass="4055">PSPILKVGARRNGDKCMKVAQPNALTKQTIFFHKRC</sequence>
<proteinExistence type="predicted"/>
<dbReference type="Proteomes" id="UP000003536">
    <property type="component" value="Unassembled WGS sequence"/>
</dbReference>